<keyword evidence="8 12" id="KW-0067">ATP-binding</keyword>
<dbReference type="Pfam" id="PF00069">
    <property type="entry name" value="Pkinase"/>
    <property type="match status" value="1"/>
</dbReference>
<dbReference type="InterPro" id="IPR025287">
    <property type="entry name" value="WAK_GUB"/>
</dbReference>
<dbReference type="Proteomes" id="UP001652623">
    <property type="component" value="Chromosome 8"/>
</dbReference>
<dbReference type="InterPro" id="IPR017441">
    <property type="entry name" value="Protein_kinase_ATP_BS"/>
</dbReference>
<evidence type="ECO:0000256" key="3">
    <source>
        <dbReference type="ARBA" id="ARBA00022679"/>
    </source>
</evidence>
<evidence type="ECO:0000256" key="6">
    <source>
        <dbReference type="ARBA" id="ARBA00022741"/>
    </source>
</evidence>
<dbReference type="SUPFAM" id="SSF56112">
    <property type="entry name" value="Protein kinase-like (PK-like)"/>
    <property type="match status" value="1"/>
</dbReference>
<evidence type="ECO:0000256" key="4">
    <source>
        <dbReference type="ARBA" id="ARBA00022692"/>
    </source>
</evidence>
<feature type="transmembrane region" description="Helical" evidence="13">
    <location>
        <begin position="238"/>
        <end position="258"/>
    </location>
</feature>
<dbReference type="InterPro" id="IPR000719">
    <property type="entry name" value="Prot_kinase_dom"/>
</dbReference>
<protein>
    <submittedName>
        <fullName evidence="17 18">Rust resistance kinase Lr10 isoform X1</fullName>
    </submittedName>
</protein>
<gene>
    <name evidence="17 18" type="primary">LOC107414590</name>
</gene>
<keyword evidence="7 17" id="KW-0418">Kinase</keyword>
<dbReference type="PROSITE" id="PS00108">
    <property type="entry name" value="PROTEIN_KINASE_ST"/>
    <property type="match status" value="1"/>
</dbReference>
<keyword evidence="3" id="KW-0808">Transferase</keyword>
<evidence type="ECO:0000256" key="5">
    <source>
        <dbReference type="ARBA" id="ARBA00022729"/>
    </source>
</evidence>
<dbReference type="InterPro" id="IPR045874">
    <property type="entry name" value="LRK10/LRL21-25-like"/>
</dbReference>
<evidence type="ECO:0000313" key="18">
    <source>
        <dbReference type="RefSeq" id="XP_015878218.2"/>
    </source>
</evidence>
<dbReference type="RefSeq" id="XP_015878217.2">
    <property type="nucleotide sequence ID" value="XM_016022731.4"/>
</dbReference>
<evidence type="ECO:0000256" key="12">
    <source>
        <dbReference type="PROSITE-ProRule" id="PRU10141"/>
    </source>
</evidence>
<keyword evidence="6 12" id="KW-0547">Nucleotide-binding</keyword>
<feature type="signal peptide" evidence="14">
    <location>
        <begin position="1"/>
        <end position="28"/>
    </location>
</feature>
<keyword evidence="2" id="KW-0723">Serine/threonine-protein kinase</keyword>
<comment type="subcellular location">
    <subcellularLocation>
        <location evidence="1">Membrane</location>
        <topology evidence="1">Single-pass type I membrane protein</topology>
    </subcellularLocation>
</comment>
<dbReference type="Gene3D" id="1.10.510.10">
    <property type="entry name" value="Transferase(Phosphotransferase) domain 1"/>
    <property type="match status" value="1"/>
</dbReference>
<sequence>MAVSLKMVVHSFCMVFLVMTFLIELGRGQNHCEEVQSCGRQPIRFPFRLKDRQSVSCGYPGFDLSCTQKGQTVIELPIPATFFVRKIDYKSQQIELYDPENCLLRKLLKDHNISASPFDFADSSNDYTLFNCSAIERNVGNGWIPCLSGPNYQVYALQSYFSIEQWPLVGCTKLFNRTGIPYDTYNKHHDNTLLLSWSEPHCGQCEADGTKCRFKNNVTRSETQCFRPKTKEDKSKKIVAAGASLGAFFLVVLVLITYRAYRSSKQEKENQLRIERFLEDYKALKPSRYSYSDIKRITNQFKDKLGQGAYGTVYKGKLTADFFVAVKILNNSKGNGEEFINEVGTMGRIHHVNVVRLVGFCADGFRRALIYEFLPNGSLQKYISLPDSDSFLGWKRLQDIALSIAKGIEYLHQGCDQRILHFDIKPHNVLLDNNFTPKISDFGLAKLCAKDQSTVSMTTARGTMGYIAPEVFSRNFGSVSYKSDIYSFGMLLLEMVGGRKNTDVTADNTSEIYYPEWIYNLLEEGEDLRIHIEEEKDAKISKKLAIVGLWCIQWHPVDRPSMKVVVQMLEGGDKLIMPPNPFGSTGSTKPRPARRMNLELEAIEEVE</sequence>
<evidence type="ECO:0000256" key="10">
    <source>
        <dbReference type="ARBA" id="ARBA00023136"/>
    </source>
</evidence>
<keyword evidence="10 13" id="KW-0472">Membrane</keyword>
<proteinExistence type="predicted"/>
<dbReference type="GO" id="GO:0005524">
    <property type="term" value="F:ATP binding"/>
    <property type="evidence" value="ECO:0007669"/>
    <property type="project" value="UniProtKB-UniRule"/>
</dbReference>
<evidence type="ECO:0000313" key="17">
    <source>
        <dbReference type="RefSeq" id="XP_015878217.2"/>
    </source>
</evidence>
<evidence type="ECO:0000256" key="7">
    <source>
        <dbReference type="ARBA" id="ARBA00022777"/>
    </source>
</evidence>
<dbReference type="AlphaFoldDB" id="A0A6P3ZHP3"/>
<name>A0A6P3ZHP3_ZIZJJ</name>
<evidence type="ECO:0000256" key="2">
    <source>
        <dbReference type="ARBA" id="ARBA00022527"/>
    </source>
</evidence>
<dbReference type="PANTHER" id="PTHR27009">
    <property type="entry name" value="RUST RESISTANCE KINASE LR10-RELATED"/>
    <property type="match status" value="1"/>
</dbReference>
<evidence type="ECO:0000259" key="15">
    <source>
        <dbReference type="PROSITE" id="PS50011"/>
    </source>
</evidence>
<evidence type="ECO:0000256" key="9">
    <source>
        <dbReference type="ARBA" id="ARBA00022989"/>
    </source>
</evidence>
<accession>A0A6P3ZHP3</accession>
<evidence type="ECO:0000256" key="1">
    <source>
        <dbReference type="ARBA" id="ARBA00004479"/>
    </source>
</evidence>
<keyword evidence="11" id="KW-0325">Glycoprotein</keyword>
<reference evidence="17 18" key="1">
    <citation type="submission" date="2025-05" db="UniProtKB">
        <authorList>
            <consortium name="RefSeq"/>
        </authorList>
    </citation>
    <scope>IDENTIFICATION</scope>
    <source>
        <tissue evidence="17 18">Seedling</tissue>
    </source>
</reference>
<keyword evidence="4 13" id="KW-0812">Transmembrane</keyword>
<keyword evidence="9 13" id="KW-1133">Transmembrane helix</keyword>
<keyword evidence="16" id="KW-1185">Reference proteome</keyword>
<evidence type="ECO:0000256" key="11">
    <source>
        <dbReference type="ARBA" id="ARBA00023180"/>
    </source>
</evidence>
<dbReference type="RefSeq" id="XP_015878218.2">
    <property type="nucleotide sequence ID" value="XM_016022732.4"/>
</dbReference>
<dbReference type="Gene3D" id="3.30.200.20">
    <property type="entry name" value="Phosphorylase Kinase, domain 1"/>
    <property type="match status" value="1"/>
</dbReference>
<dbReference type="Pfam" id="PF13947">
    <property type="entry name" value="GUB_WAK_bind"/>
    <property type="match status" value="1"/>
</dbReference>
<feature type="domain" description="Protein kinase" evidence="15">
    <location>
        <begin position="299"/>
        <end position="576"/>
    </location>
</feature>
<feature type="chain" id="PRO_5044646901" evidence="14">
    <location>
        <begin position="29"/>
        <end position="607"/>
    </location>
</feature>
<dbReference type="KEGG" id="zju:107414590"/>
<dbReference type="GeneID" id="107414590"/>
<dbReference type="PROSITE" id="PS00107">
    <property type="entry name" value="PROTEIN_KINASE_ATP"/>
    <property type="match status" value="1"/>
</dbReference>
<evidence type="ECO:0000313" key="16">
    <source>
        <dbReference type="Proteomes" id="UP001652623"/>
    </source>
</evidence>
<evidence type="ECO:0000256" key="14">
    <source>
        <dbReference type="SAM" id="SignalP"/>
    </source>
</evidence>
<organism evidence="16 18">
    <name type="scientific">Ziziphus jujuba</name>
    <name type="common">Chinese jujube</name>
    <name type="synonym">Ziziphus sativa</name>
    <dbReference type="NCBI Taxonomy" id="326968"/>
    <lineage>
        <taxon>Eukaryota</taxon>
        <taxon>Viridiplantae</taxon>
        <taxon>Streptophyta</taxon>
        <taxon>Embryophyta</taxon>
        <taxon>Tracheophyta</taxon>
        <taxon>Spermatophyta</taxon>
        <taxon>Magnoliopsida</taxon>
        <taxon>eudicotyledons</taxon>
        <taxon>Gunneridae</taxon>
        <taxon>Pentapetalae</taxon>
        <taxon>rosids</taxon>
        <taxon>fabids</taxon>
        <taxon>Rosales</taxon>
        <taxon>Rhamnaceae</taxon>
        <taxon>Paliureae</taxon>
        <taxon>Ziziphus</taxon>
    </lineage>
</organism>
<dbReference type="GO" id="GO:0016020">
    <property type="term" value="C:membrane"/>
    <property type="evidence" value="ECO:0007669"/>
    <property type="project" value="UniProtKB-SubCell"/>
</dbReference>
<dbReference type="GO" id="GO:0030247">
    <property type="term" value="F:polysaccharide binding"/>
    <property type="evidence" value="ECO:0007669"/>
    <property type="project" value="InterPro"/>
</dbReference>
<dbReference type="GO" id="GO:0004674">
    <property type="term" value="F:protein serine/threonine kinase activity"/>
    <property type="evidence" value="ECO:0007669"/>
    <property type="project" value="UniProtKB-KW"/>
</dbReference>
<evidence type="ECO:0000256" key="8">
    <source>
        <dbReference type="ARBA" id="ARBA00022840"/>
    </source>
</evidence>
<dbReference type="InterPro" id="IPR008271">
    <property type="entry name" value="Ser/Thr_kinase_AS"/>
</dbReference>
<keyword evidence="5 14" id="KW-0732">Signal</keyword>
<dbReference type="PROSITE" id="PS50011">
    <property type="entry name" value="PROTEIN_KINASE_DOM"/>
    <property type="match status" value="1"/>
</dbReference>
<dbReference type="SMART" id="SM00220">
    <property type="entry name" value="S_TKc"/>
    <property type="match status" value="1"/>
</dbReference>
<feature type="binding site" evidence="12">
    <location>
        <position position="327"/>
    </location>
    <ligand>
        <name>ATP</name>
        <dbReference type="ChEBI" id="CHEBI:30616"/>
    </ligand>
</feature>
<dbReference type="SMR" id="A0A6P3ZHP3"/>
<evidence type="ECO:0000256" key="13">
    <source>
        <dbReference type="SAM" id="Phobius"/>
    </source>
</evidence>
<dbReference type="InterPro" id="IPR011009">
    <property type="entry name" value="Kinase-like_dom_sf"/>
</dbReference>